<dbReference type="SUPFAM" id="SSF52172">
    <property type="entry name" value="CheY-like"/>
    <property type="match status" value="1"/>
</dbReference>
<evidence type="ECO:0000256" key="4">
    <source>
        <dbReference type="PROSITE-ProRule" id="PRU00169"/>
    </source>
</evidence>
<sequence length="1726" mass="189201">MKIRGWRATVYALFALIPVFWGMPLEAREQQVRFQPIAADEVPSLGAVSAVVRDRQGFMWFGTAEGLARFDGYEMKRFRHDKADPDTIPGGGVVALCVLDDGRLLLGTATGGLALFDPGFARAIHRRPPSRMGDLTAGIAAMVSAEDGTYWVATRGAGLLRFDPDDGVFSQYRHHPDVPTSLGSNRLHALLVDGRGRLWIGGDHGLSRYRGESDDFVHLLGDPGGGVVAAFGPVTALAVGPDGAPWVGTHTKGLFLLDPVTNQVILNLRREIGNPRGLSSNHIRAVQSDGDNRFWIGTDAGLNLFDAGTGNNLGYRHDPADPGSVGHDHIHTLLRDEVGNLWVGTDAGMDLLTVATRQFGRYLHRPDRPDSLIDNRVTAMVQDPFGGLWIGTRGGLSRYDAARERFFHFRANPGKPGSLPSNDIRCLTATRSGVIWVGTRDAGLSRFDRATGTFTRFPVREDGVNHADVRCLYEGRLGNFWVGTGGGGLFRFDRDSGRATVYRHNPDDPRTLANDVVTGVYEDREGRLWVGTRGGLHLLDRKTGRFDRMVHHPSHVWTLSNNHITALLEDSQSRLWVGTVDGLHRLKQVDPDYPEQTRWQTFGYAEGLRSTDVRGLLEDSFGDLWIATGKGLSKCNPETMSMQHWTPVDGTQPRGYHQGAAIRTLNGELCFGGPNGVTAFLPGDLQRDPHEPNVVLTEIRVGNRPLQPRARRFDAGLAAPLDRLQNLVLGHRDRVVTFKFAALHYAFPAGNRYRYQLVGFDRDWVEVGADQRFATYTELDPGRYTFRVLAANKDGKWRSEPRELRVRMRPAPWLSTLAVLGYATLLAALVYGRYRVQRGRLIYERTIVQRLKHTDLMKNQFLADTAHELRTPLNGIVGLAESLAEAQRGKLPKDTLAQLGLIARGGRYLAGLVDDILDFARLSTQQLPLQPCRVELKTAVDQVVTLLTPLAPKDAVRLENQVAEGLPPVAADPRRLLQILVNLVGNGIKFTEQGTVSVSAEVQGARLHIAVTDTGIGMSDPQIADLFQAVPPHSGVPIPTAAGAGLGLAITQALVDLHGGNIWAASQEGRGSTFTFSLPLADAQTPAAEGEPVRAVTGPRFNVNEAKAPFSDALSNPAARPLSDAQSFTLLVVDDEPVNRRVLRNHLDGRGYEVLEAADGSEALSLLAESGQVDLVLLDVVMPNMSGYEVCRAIRRRAGFEVLPVVFLSAKNQVEDLVAAFNVGGNDYITKPIAAGELLARIESHLQQLDVTRVLSRKAADLGDELARCKAELAEANQTAEVFDQIIQSINHHESLPHLWQGLPIQGAALFPGATQGMVWTWDREEDAFVCVAAVGRAWETLQPLRFSYNKLVNMLGEGAEPLAPGIHGVRHFNLLHDPDLFAGQPLPKALLTMTLNDDQRISGFLVLENMVDPECFDQVDPAKLVRFREAALSVAAKARAALDVAAQSEALVQARRQMMEQEKSASLGTLTAGIAHEITNPLNFINNFAGLTLSLSSELAETVRGLQGRVLEGDSYRQLAGDLADLAENAAVIDKHGKRADAVVASMMELARAAGGHREACNLNGLFDEYVSLTYQSLRAKDTALVIQFTRDFDETVGMVEVVAQSLSRVWVHLTNNAAESIREKRDQIGDDFMGEIRLQTRNFEDRVEVRLRDNGMGIARDDYETIFKPFYTTKTAGNRHVGLGLSICRDIIVQEHRGTLKVAATKDIYAEMIVTLPKKNVSEG</sequence>
<feature type="modified residue" description="4-aspartylphosphate" evidence="4">
    <location>
        <position position="1179"/>
    </location>
</feature>
<dbReference type="InterPro" id="IPR036097">
    <property type="entry name" value="HisK_dim/P_sf"/>
</dbReference>
<evidence type="ECO:0000256" key="2">
    <source>
        <dbReference type="ARBA" id="ARBA00012438"/>
    </source>
</evidence>
<dbReference type="InterPro" id="IPR011110">
    <property type="entry name" value="Reg_prop"/>
</dbReference>
<evidence type="ECO:0000256" key="3">
    <source>
        <dbReference type="ARBA" id="ARBA00022553"/>
    </source>
</evidence>
<dbReference type="Proteomes" id="UP000664417">
    <property type="component" value="Unassembled WGS sequence"/>
</dbReference>
<dbReference type="Pfam" id="PF00512">
    <property type="entry name" value="HisKA"/>
    <property type="match status" value="1"/>
</dbReference>
<proteinExistence type="predicted"/>
<dbReference type="PANTHER" id="PTHR43547">
    <property type="entry name" value="TWO-COMPONENT HISTIDINE KINASE"/>
    <property type="match status" value="1"/>
</dbReference>
<dbReference type="Gene3D" id="3.30.565.10">
    <property type="entry name" value="Histidine kinase-like ATPase, C-terminal domain"/>
    <property type="match status" value="2"/>
</dbReference>
<dbReference type="InterPro" id="IPR001789">
    <property type="entry name" value="Sig_transdc_resp-reg_receiver"/>
</dbReference>
<dbReference type="SUPFAM" id="SSF55874">
    <property type="entry name" value="ATPase domain of HSP90 chaperone/DNA topoisomerase II/histidine kinase"/>
    <property type="match status" value="2"/>
</dbReference>
<dbReference type="InterPro" id="IPR036890">
    <property type="entry name" value="HATPase_C_sf"/>
</dbReference>
<feature type="domain" description="Histidine kinase" evidence="5">
    <location>
        <begin position="1474"/>
        <end position="1722"/>
    </location>
</feature>
<accession>A0A8J7U3V1</accession>
<dbReference type="InterPro" id="IPR015943">
    <property type="entry name" value="WD40/YVTN_repeat-like_dom_sf"/>
</dbReference>
<dbReference type="SMART" id="SM00388">
    <property type="entry name" value="HisKA"/>
    <property type="match status" value="2"/>
</dbReference>
<dbReference type="PANTHER" id="PTHR43547:SF2">
    <property type="entry name" value="HYBRID SIGNAL TRANSDUCTION HISTIDINE KINASE C"/>
    <property type="match status" value="1"/>
</dbReference>
<dbReference type="SUPFAM" id="SSF47384">
    <property type="entry name" value="Homodimeric domain of signal transducing histidine kinase"/>
    <property type="match status" value="2"/>
</dbReference>
<reference evidence="7" key="1">
    <citation type="submission" date="2021-03" db="EMBL/GenBank/DDBJ databases">
        <authorList>
            <person name="Wang G."/>
        </authorList>
    </citation>
    <scope>NUCLEOTIDE SEQUENCE</scope>
    <source>
        <strain evidence="7">KCTC 12899</strain>
    </source>
</reference>
<comment type="catalytic activity">
    <reaction evidence="1">
        <text>ATP + protein L-histidine = ADP + protein N-phospho-L-histidine.</text>
        <dbReference type="EC" id="2.7.13.3"/>
    </reaction>
</comment>
<dbReference type="Pfam" id="PF07494">
    <property type="entry name" value="Reg_prop"/>
    <property type="match status" value="6"/>
</dbReference>
<dbReference type="InterPro" id="IPR004358">
    <property type="entry name" value="Sig_transdc_His_kin-like_C"/>
</dbReference>
<feature type="domain" description="Histidine kinase" evidence="5">
    <location>
        <begin position="864"/>
        <end position="1082"/>
    </location>
</feature>
<name>A0A8J7U3V1_9BACT</name>
<dbReference type="InterPro" id="IPR003594">
    <property type="entry name" value="HATPase_dom"/>
</dbReference>
<dbReference type="PROSITE" id="PS50109">
    <property type="entry name" value="HIS_KIN"/>
    <property type="match status" value="2"/>
</dbReference>
<dbReference type="InterPro" id="IPR011006">
    <property type="entry name" value="CheY-like_superfamily"/>
</dbReference>
<dbReference type="RefSeq" id="WP_207858357.1">
    <property type="nucleotide sequence ID" value="NZ_JAFREP010000007.1"/>
</dbReference>
<dbReference type="CDD" id="cd16922">
    <property type="entry name" value="HATPase_EvgS-ArcB-TorS-like"/>
    <property type="match status" value="1"/>
</dbReference>
<dbReference type="SUPFAM" id="SSF63829">
    <property type="entry name" value="Calcium-dependent phosphotriesterase"/>
    <property type="match status" value="4"/>
</dbReference>
<protein>
    <recommendedName>
        <fullName evidence="2">histidine kinase</fullName>
        <ecNumber evidence="2">2.7.13.3</ecNumber>
    </recommendedName>
</protein>
<dbReference type="InterPro" id="IPR005467">
    <property type="entry name" value="His_kinase_dom"/>
</dbReference>
<dbReference type="SMART" id="SM00448">
    <property type="entry name" value="REC"/>
    <property type="match status" value="1"/>
</dbReference>
<dbReference type="Gene3D" id="2.130.10.10">
    <property type="entry name" value="YVTN repeat-like/Quinoprotein amine dehydrogenase"/>
    <property type="match status" value="4"/>
</dbReference>
<dbReference type="Gene3D" id="1.10.287.130">
    <property type="match status" value="2"/>
</dbReference>
<keyword evidence="8" id="KW-1185">Reference proteome</keyword>
<evidence type="ECO:0000259" key="6">
    <source>
        <dbReference type="PROSITE" id="PS50110"/>
    </source>
</evidence>
<keyword evidence="3 4" id="KW-0597">Phosphoprotein</keyword>
<dbReference type="Gene3D" id="3.40.50.2300">
    <property type="match status" value="1"/>
</dbReference>
<comment type="caution">
    <text evidence="7">The sequence shown here is derived from an EMBL/GenBank/DDBJ whole genome shotgun (WGS) entry which is preliminary data.</text>
</comment>
<dbReference type="InterPro" id="IPR003661">
    <property type="entry name" value="HisK_dim/P_dom"/>
</dbReference>
<evidence type="ECO:0000256" key="1">
    <source>
        <dbReference type="ARBA" id="ARBA00000085"/>
    </source>
</evidence>
<dbReference type="EC" id="2.7.13.3" evidence="2"/>
<evidence type="ECO:0000313" key="7">
    <source>
        <dbReference type="EMBL" id="MBO1318703.1"/>
    </source>
</evidence>
<evidence type="ECO:0000313" key="8">
    <source>
        <dbReference type="Proteomes" id="UP000664417"/>
    </source>
</evidence>
<dbReference type="InterPro" id="IPR013783">
    <property type="entry name" value="Ig-like_fold"/>
</dbReference>
<evidence type="ECO:0000259" key="5">
    <source>
        <dbReference type="PROSITE" id="PS50109"/>
    </source>
</evidence>
<dbReference type="PROSITE" id="PS50110">
    <property type="entry name" value="RESPONSE_REGULATORY"/>
    <property type="match status" value="1"/>
</dbReference>
<feature type="domain" description="Response regulatory" evidence="6">
    <location>
        <begin position="1129"/>
        <end position="1246"/>
    </location>
</feature>
<dbReference type="Pfam" id="PF02518">
    <property type="entry name" value="HATPase_c"/>
    <property type="match status" value="2"/>
</dbReference>
<dbReference type="Pfam" id="PF07495">
    <property type="entry name" value="Y_Y_Y"/>
    <property type="match status" value="1"/>
</dbReference>
<dbReference type="SMART" id="SM00387">
    <property type="entry name" value="HATPase_c"/>
    <property type="match status" value="2"/>
</dbReference>
<organism evidence="7 8">
    <name type="scientific">Acanthopleuribacter pedis</name>
    <dbReference type="NCBI Taxonomy" id="442870"/>
    <lineage>
        <taxon>Bacteria</taxon>
        <taxon>Pseudomonadati</taxon>
        <taxon>Acidobacteriota</taxon>
        <taxon>Holophagae</taxon>
        <taxon>Acanthopleuribacterales</taxon>
        <taxon>Acanthopleuribacteraceae</taxon>
        <taxon>Acanthopleuribacter</taxon>
    </lineage>
</organism>
<dbReference type="SUPFAM" id="SSF55781">
    <property type="entry name" value="GAF domain-like"/>
    <property type="match status" value="1"/>
</dbReference>
<dbReference type="CDD" id="cd00082">
    <property type="entry name" value="HisKA"/>
    <property type="match status" value="2"/>
</dbReference>
<dbReference type="PRINTS" id="PR00344">
    <property type="entry name" value="BCTRLSENSOR"/>
</dbReference>
<dbReference type="Pfam" id="PF00072">
    <property type="entry name" value="Response_reg"/>
    <property type="match status" value="1"/>
</dbReference>
<dbReference type="GO" id="GO:0000155">
    <property type="term" value="F:phosphorelay sensor kinase activity"/>
    <property type="evidence" value="ECO:0007669"/>
    <property type="project" value="InterPro"/>
</dbReference>
<dbReference type="InterPro" id="IPR011123">
    <property type="entry name" value="Y_Y_Y"/>
</dbReference>
<dbReference type="Gene3D" id="2.60.40.10">
    <property type="entry name" value="Immunoglobulins"/>
    <property type="match status" value="1"/>
</dbReference>
<gene>
    <name evidence="7" type="ORF">J3U88_09545</name>
</gene>
<dbReference type="EMBL" id="JAFREP010000007">
    <property type="protein sequence ID" value="MBO1318703.1"/>
    <property type="molecule type" value="Genomic_DNA"/>
</dbReference>